<dbReference type="Proteomes" id="UP000054408">
    <property type="component" value="Unassembled WGS sequence"/>
</dbReference>
<dbReference type="InterPro" id="IPR002942">
    <property type="entry name" value="S4_RNA-bd"/>
</dbReference>
<dbReference type="RefSeq" id="XP_013759457.1">
    <property type="nucleotide sequence ID" value="XM_013904003.1"/>
</dbReference>
<dbReference type="SMART" id="SM00363">
    <property type="entry name" value="S4"/>
    <property type="match status" value="1"/>
</dbReference>
<dbReference type="Gene3D" id="3.30.70.580">
    <property type="entry name" value="Pseudouridine synthase I, catalytic domain, N-terminal subdomain"/>
    <property type="match status" value="1"/>
</dbReference>
<comment type="similarity">
    <text evidence="1">Belongs to the pseudouridine synthase RsuA family.</text>
</comment>
<dbReference type="SUPFAM" id="SSF55120">
    <property type="entry name" value="Pseudouridine synthase"/>
    <property type="match status" value="1"/>
</dbReference>
<keyword evidence="3" id="KW-0413">Isomerase</keyword>
<dbReference type="OrthoDB" id="440619at2759"/>
<dbReference type="GO" id="GO:0001522">
    <property type="term" value="P:pseudouridine synthesis"/>
    <property type="evidence" value="ECO:0007669"/>
    <property type="project" value="InterPro"/>
</dbReference>
<sequence length="250" mass="26216">MPAIRLQVFLARAGLCSRRGGEALISAGRVTLNGVVAALGDKADHAGGDVVAVDGQLVETDDAEGGGGSSDRPITYLLHKPAGVISTMRDTHGRPTVADMLPPSPRVFPIGRLDKETTGLILATADGPLAHALTHPSLGVEKEYVLRLANPLPQAARRALARGVALGDGLTAPAKVADVADGIDPCLVSLTIHEGRNRQIRRMCAALGLDLCSLARVRIGPLSDPFLRPGSFRTLTDNEYDALRQKGFTA</sequence>
<dbReference type="Pfam" id="PF00849">
    <property type="entry name" value="PseudoU_synth_2"/>
    <property type="match status" value="1"/>
</dbReference>
<dbReference type="NCBIfam" id="TIGR00093">
    <property type="entry name" value="pseudouridine synthase"/>
    <property type="match status" value="1"/>
</dbReference>
<evidence type="ECO:0000313" key="7">
    <source>
        <dbReference type="Proteomes" id="UP000054408"/>
    </source>
</evidence>
<accession>A0A0L0D887</accession>
<gene>
    <name evidence="6" type="ORF">AMSG_02543</name>
</gene>
<dbReference type="PANTHER" id="PTHR47683:SF2">
    <property type="entry name" value="RNA-BINDING S4 DOMAIN-CONTAINING PROTEIN"/>
    <property type="match status" value="1"/>
</dbReference>
<evidence type="ECO:0000256" key="1">
    <source>
        <dbReference type="ARBA" id="ARBA00008348"/>
    </source>
</evidence>
<dbReference type="EMBL" id="GL349447">
    <property type="protein sequence ID" value="KNC47523.1"/>
    <property type="molecule type" value="Genomic_DNA"/>
</dbReference>
<dbReference type="GeneID" id="25562218"/>
<dbReference type="InterPro" id="IPR050343">
    <property type="entry name" value="RsuA_PseudoU_synthase"/>
</dbReference>
<evidence type="ECO:0000256" key="3">
    <source>
        <dbReference type="ARBA" id="ARBA00023235"/>
    </source>
</evidence>
<dbReference type="InterPro" id="IPR036986">
    <property type="entry name" value="S4_RNA-bd_sf"/>
</dbReference>
<dbReference type="InterPro" id="IPR006145">
    <property type="entry name" value="PsdUridine_synth_RsuA/RluA"/>
</dbReference>
<dbReference type="InterPro" id="IPR020094">
    <property type="entry name" value="TruA/RsuA/RluB/E/F_N"/>
</dbReference>
<evidence type="ECO:0000256" key="4">
    <source>
        <dbReference type="PROSITE-ProRule" id="PRU00182"/>
    </source>
</evidence>
<name>A0A0L0D887_THETB</name>
<dbReference type="eggNOG" id="ENOG502QT4T">
    <property type="taxonomic scope" value="Eukaryota"/>
</dbReference>
<evidence type="ECO:0000313" key="6">
    <source>
        <dbReference type="EMBL" id="KNC47523.1"/>
    </source>
</evidence>
<dbReference type="InterPro" id="IPR042092">
    <property type="entry name" value="PsdUridine_s_RsuA/RluB/E/F_cat"/>
</dbReference>
<dbReference type="GO" id="GO:0003723">
    <property type="term" value="F:RNA binding"/>
    <property type="evidence" value="ECO:0007669"/>
    <property type="project" value="UniProtKB-KW"/>
</dbReference>
<dbReference type="InterPro" id="IPR000748">
    <property type="entry name" value="PsdUridine_synth_RsuA/RluB/E/F"/>
</dbReference>
<organism evidence="6 7">
    <name type="scientific">Thecamonas trahens ATCC 50062</name>
    <dbReference type="NCBI Taxonomy" id="461836"/>
    <lineage>
        <taxon>Eukaryota</taxon>
        <taxon>Apusozoa</taxon>
        <taxon>Apusomonadida</taxon>
        <taxon>Apusomonadidae</taxon>
        <taxon>Thecamonas</taxon>
    </lineage>
</organism>
<dbReference type="FunFam" id="3.10.290.10:FF:000003">
    <property type="entry name" value="Pseudouridine synthase"/>
    <property type="match status" value="1"/>
</dbReference>
<dbReference type="CDD" id="cd00165">
    <property type="entry name" value="S4"/>
    <property type="match status" value="1"/>
</dbReference>
<dbReference type="GO" id="GO:0005829">
    <property type="term" value="C:cytosol"/>
    <property type="evidence" value="ECO:0007669"/>
    <property type="project" value="UniProtKB-ARBA"/>
</dbReference>
<dbReference type="GO" id="GO:0006364">
    <property type="term" value="P:rRNA processing"/>
    <property type="evidence" value="ECO:0007669"/>
    <property type="project" value="UniProtKB-ARBA"/>
</dbReference>
<feature type="domain" description="RNA-binding S4" evidence="5">
    <location>
        <begin position="4"/>
        <end position="65"/>
    </location>
</feature>
<evidence type="ECO:0000259" key="5">
    <source>
        <dbReference type="SMART" id="SM00363"/>
    </source>
</evidence>
<dbReference type="PANTHER" id="PTHR47683">
    <property type="entry name" value="PSEUDOURIDINE SYNTHASE FAMILY PROTEIN-RELATED"/>
    <property type="match status" value="1"/>
</dbReference>
<dbReference type="GO" id="GO:0009982">
    <property type="term" value="F:pseudouridine synthase activity"/>
    <property type="evidence" value="ECO:0007669"/>
    <property type="project" value="InterPro"/>
</dbReference>
<dbReference type="Gene3D" id="3.30.70.1560">
    <property type="entry name" value="Alpha-L RNA-binding motif"/>
    <property type="match status" value="1"/>
</dbReference>
<dbReference type="FunFam" id="3.30.70.1560:FF:000001">
    <property type="entry name" value="Pseudouridine synthase"/>
    <property type="match status" value="1"/>
</dbReference>
<dbReference type="Gene3D" id="3.10.290.10">
    <property type="entry name" value="RNA-binding S4 domain"/>
    <property type="match status" value="1"/>
</dbReference>
<proteinExistence type="inferred from homology"/>
<dbReference type="InterPro" id="IPR020103">
    <property type="entry name" value="PsdUridine_synth_cat_dom_sf"/>
</dbReference>
<keyword evidence="7" id="KW-1185">Reference proteome</keyword>
<evidence type="ECO:0000256" key="2">
    <source>
        <dbReference type="ARBA" id="ARBA00022884"/>
    </source>
</evidence>
<protein>
    <submittedName>
        <fullName evidence="6">Pseudouridine synthase</fullName>
    </submittedName>
</protein>
<dbReference type="Pfam" id="PF01479">
    <property type="entry name" value="S4"/>
    <property type="match status" value="1"/>
</dbReference>
<dbReference type="STRING" id="461836.A0A0L0D887"/>
<dbReference type="OMA" id="KYNKPRG"/>
<dbReference type="AlphaFoldDB" id="A0A0L0D887"/>
<dbReference type="SUPFAM" id="SSF55174">
    <property type="entry name" value="Alpha-L RNA-binding motif"/>
    <property type="match status" value="1"/>
</dbReference>
<keyword evidence="2 4" id="KW-0694">RNA-binding</keyword>
<dbReference type="CDD" id="cd02870">
    <property type="entry name" value="PseudoU_synth_RsuA_like"/>
    <property type="match status" value="1"/>
</dbReference>
<reference evidence="6 7" key="1">
    <citation type="submission" date="2010-05" db="EMBL/GenBank/DDBJ databases">
        <title>The Genome Sequence of Thecamonas trahens ATCC 50062.</title>
        <authorList>
            <consortium name="The Broad Institute Genome Sequencing Platform"/>
            <person name="Russ C."/>
            <person name="Cuomo C."/>
            <person name="Shea T."/>
            <person name="Young S.K."/>
            <person name="Zeng Q."/>
            <person name="Koehrsen M."/>
            <person name="Haas B."/>
            <person name="Borodovsky M."/>
            <person name="Guigo R."/>
            <person name="Alvarado L."/>
            <person name="Berlin A."/>
            <person name="Bochicchio J."/>
            <person name="Borenstein D."/>
            <person name="Chapman S."/>
            <person name="Chen Z."/>
            <person name="Freedman E."/>
            <person name="Gellesch M."/>
            <person name="Goldberg J."/>
            <person name="Griggs A."/>
            <person name="Gujja S."/>
            <person name="Heilman E."/>
            <person name="Heiman D."/>
            <person name="Hepburn T."/>
            <person name="Howarth C."/>
            <person name="Jen D."/>
            <person name="Larson L."/>
            <person name="Mehta T."/>
            <person name="Park D."/>
            <person name="Pearson M."/>
            <person name="Roberts A."/>
            <person name="Saif S."/>
            <person name="Shenoy N."/>
            <person name="Sisk P."/>
            <person name="Stolte C."/>
            <person name="Sykes S."/>
            <person name="Thomson T."/>
            <person name="Walk T."/>
            <person name="White J."/>
            <person name="Yandava C."/>
            <person name="Burger G."/>
            <person name="Gray M.W."/>
            <person name="Holland P.W.H."/>
            <person name="King N."/>
            <person name="Lang F.B.F."/>
            <person name="Roger A.J."/>
            <person name="Ruiz-Trillo I."/>
            <person name="Lander E."/>
            <person name="Nusbaum C."/>
        </authorList>
    </citation>
    <scope>NUCLEOTIDE SEQUENCE [LARGE SCALE GENOMIC DNA]</scope>
    <source>
        <strain evidence="6 7">ATCC 50062</strain>
    </source>
</reference>
<dbReference type="PROSITE" id="PS50889">
    <property type="entry name" value="S4"/>
    <property type="match status" value="1"/>
</dbReference>